<dbReference type="GO" id="GO:0016836">
    <property type="term" value="F:hydro-lyase activity"/>
    <property type="evidence" value="ECO:0007669"/>
    <property type="project" value="UniProtKB-ARBA"/>
</dbReference>
<evidence type="ECO:0000256" key="3">
    <source>
        <dbReference type="RuleBase" id="RU003707"/>
    </source>
</evidence>
<dbReference type="FunFam" id="1.10.12.10:FF:000001">
    <property type="entry name" value="Probable enoyl-CoA hydratase, mitochondrial"/>
    <property type="match status" value="1"/>
</dbReference>
<accession>A0A366F098</accession>
<organism evidence="4 5">
    <name type="scientific">Rossellomorea aquimaris</name>
    <dbReference type="NCBI Taxonomy" id="189382"/>
    <lineage>
        <taxon>Bacteria</taxon>
        <taxon>Bacillati</taxon>
        <taxon>Bacillota</taxon>
        <taxon>Bacilli</taxon>
        <taxon>Bacillales</taxon>
        <taxon>Bacillaceae</taxon>
        <taxon>Rossellomorea</taxon>
    </lineage>
</organism>
<proteinExistence type="inferred from homology"/>
<evidence type="ECO:0000313" key="4">
    <source>
        <dbReference type="EMBL" id="RBP08024.1"/>
    </source>
</evidence>
<dbReference type="EMBL" id="QNRJ01000001">
    <property type="protein sequence ID" value="RBP08024.1"/>
    <property type="molecule type" value="Genomic_DNA"/>
</dbReference>
<gene>
    <name evidence="4" type="ORF">DET59_101395</name>
</gene>
<reference evidence="4 5" key="1">
    <citation type="submission" date="2018-06" db="EMBL/GenBank/DDBJ databases">
        <title>Freshwater and sediment microbial communities from various areas in North America, analyzing microbe dynamics in response to fracking.</title>
        <authorList>
            <person name="Lamendella R."/>
        </authorList>
    </citation>
    <scope>NUCLEOTIDE SEQUENCE [LARGE SCALE GENOMIC DNA]</scope>
    <source>
        <strain evidence="4 5">97B</strain>
    </source>
</reference>
<dbReference type="Gene3D" id="1.10.12.10">
    <property type="entry name" value="Lyase 2-enoyl-coa Hydratase, Chain A, domain 2"/>
    <property type="match status" value="1"/>
</dbReference>
<evidence type="ECO:0000256" key="1">
    <source>
        <dbReference type="ARBA" id="ARBA00005254"/>
    </source>
</evidence>
<comment type="caution">
    <text evidence="4">The sequence shown here is derived from an EMBL/GenBank/DDBJ whole genome shotgun (WGS) entry which is preliminary data.</text>
</comment>
<dbReference type="PROSITE" id="PS00166">
    <property type="entry name" value="ENOYL_COA_HYDRATASE"/>
    <property type="match status" value="1"/>
</dbReference>
<protein>
    <submittedName>
        <fullName evidence="4">Short chain enoyl-CoA hydratase /enoyl-CoA hydratase</fullName>
    </submittedName>
</protein>
<dbReference type="Proteomes" id="UP000252118">
    <property type="component" value="Unassembled WGS sequence"/>
</dbReference>
<dbReference type="AlphaFoldDB" id="A0A366F098"/>
<dbReference type="PANTHER" id="PTHR11941:SF133">
    <property type="entry name" value="1,2-EPOXYPHENYLACETYL-COA ISOMERASE"/>
    <property type="match status" value="1"/>
</dbReference>
<name>A0A366F098_9BACI</name>
<dbReference type="Gene3D" id="3.90.226.10">
    <property type="entry name" value="2-enoyl-CoA Hydratase, Chain A, domain 1"/>
    <property type="match status" value="1"/>
</dbReference>
<dbReference type="InterPro" id="IPR014748">
    <property type="entry name" value="Enoyl-CoA_hydra_C"/>
</dbReference>
<keyword evidence="2" id="KW-0456">Lyase</keyword>
<dbReference type="Pfam" id="PF00378">
    <property type="entry name" value="ECH_1"/>
    <property type="match status" value="1"/>
</dbReference>
<sequence length="258" mass="28217">MKSSLLIETTDRVLTLTLNRPDSLNSFDENMLTGIVEALEQAEHNQEIRAVVIRGAGRAFSAGGDVKTMGSATSTEVYEHIGILNTCIKAIKEIDKPVIASVHGFAAGAGFNLALACDLIIASEDSQFALSFSKVGLISDGGGSYFLPRIIGSHLAKEFFFSGEPVAVRRMYDLGVVNRMVPSERLEEETTDWARELALGPSKAYGMMKKMIDRSFTTSLDEILEQERITQTLMISTEDHAEGVSAFKEKRRPSFSGK</sequence>
<dbReference type="InterPro" id="IPR029045">
    <property type="entry name" value="ClpP/crotonase-like_dom_sf"/>
</dbReference>
<dbReference type="SUPFAM" id="SSF52096">
    <property type="entry name" value="ClpP/crotonase"/>
    <property type="match status" value="1"/>
</dbReference>
<evidence type="ECO:0000256" key="2">
    <source>
        <dbReference type="ARBA" id="ARBA00023239"/>
    </source>
</evidence>
<dbReference type="RefSeq" id="WP_113967897.1">
    <property type="nucleotide sequence ID" value="NZ_QNRJ01000001.1"/>
</dbReference>
<dbReference type="InterPro" id="IPR001753">
    <property type="entry name" value="Enoyl-CoA_hydra/iso"/>
</dbReference>
<dbReference type="OrthoDB" id="9775794at2"/>
<evidence type="ECO:0000313" key="5">
    <source>
        <dbReference type="Proteomes" id="UP000252118"/>
    </source>
</evidence>
<dbReference type="InterPro" id="IPR018376">
    <property type="entry name" value="Enoyl-CoA_hyd/isom_CS"/>
</dbReference>
<dbReference type="PANTHER" id="PTHR11941">
    <property type="entry name" value="ENOYL-COA HYDRATASE-RELATED"/>
    <property type="match status" value="1"/>
</dbReference>
<dbReference type="GO" id="GO:0006635">
    <property type="term" value="P:fatty acid beta-oxidation"/>
    <property type="evidence" value="ECO:0007669"/>
    <property type="project" value="TreeGrafter"/>
</dbReference>
<dbReference type="CDD" id="cd06558">
    <property type="entry name" value="crotonase-like"/>
    <property type="match status" value="1"/>
</dbReference>
<comment type="similarity">
    <text evidence="1 3">Belongs to the enoyl-CoA hydratase/isomerase family.</text>
</comment>